<protein>
    <submittedName>
        <fullName evidence="2">Uncharacterized protein</fullName>
    </submittedName>
</protein>
<evidence type="ECO:0000313" key="2">
    <source>
        <dbReference type="EMBL" id="GIY96687.1"/>
    </source>
</evidence>
<sequence>MKNGYRQRFVSGGIKKRRGLQITRKTGHIGSSNLAECTIQLASHRIGTGLRPVADSGSRTVSDGGKKTSQSSSVNALAHHANDGLSLEGCCPMDTRWI</sequence>
<dbReference type="AlphaFoldDB" id="A0AAV4XNK0"/>
<evidence type="ECO:0000313" key="3">
    <source>
        <dbReference type="Proteomes" id="UP001054945"/>
    </source>
</evidence>
<name>A0AAV4XNK0_CAEEX</name>
<organism evidence="2 3">
    <name type="scientific">Caerostris extrusa</name>
    <name type="common">Bark spider</name>
    <name type="synonym">Caerostris bankana</name>
    <dbReference type="NCBI Taxonomy" id="172846"/>
    <lineage>
        <taxon>Eukaryota</taxon>
        <taxon>Metazoa</taxon>
        <taxon>Ecdysozoa</taxon>
        <taxon>Arthropoda</taxon>
        <taxon>Chelicerata</taxon>
        <taxon>Arachnida</taxon>
        <taxon>Araneae</taxon>
        <taxon>Araneomorphae</taxon>
        <taxon>Entelegynae</taxon>
        <taxon>Araneoidea</taxon>
        <taxon>Araneidae</taxon>
        <taxon>Caerostris</taxon>
    </lineage>
</organism>
<gene>
    <name evidence="2" type="ORF">CEXT_281711</name>
</gene>
<keyword evidence="3" id="KW-1185">Reference proteome</keyword>
<feature type="region of interest" description="Disordered" evidence="1">
    <location>
        <begin position="49"/>
        <end position="75"/>
    </location>
</feature>
<dbReference type="Proteomes" id="UP001054945">
    <property type="component" value="Unassembled WGS sequence"/>
</dbReference>
<dbReference type="EMBL" id="BPLR01000690">
    <property type="protein sequence ID" value="GIY96687.1"/>
    <property type="molecule type" value="Genomic_DNA"/>
</dbReference>
<accession>A0AAV4XNK0</accession>
<evidence type="ECO:0000256" key="1">
    <source>
        <dbReference type="SAM" id="MobiDB-lite"/>
    </source>
</evidence>
<comment type="caution">
    <text evidence="2">The sequence shown here is derived from an EMBL/GenBank/DDBJ whole genome shotgun (WGS) entry which is preliminary data.</text>
</comment>
<proteinExistence type="predicted"/>
<feature type="compositionally biased region" description="Polar residues" evidence="1">
    <location>
        <begin position="57"/>
        <end position="75"/>
    </location>
</feature>
<reference evidence="2 3" key="1">
    <citation type="submission" date="2021-06" db="EMBL/GenBank/DDBJ databases">
        <title>Caerostris extrusa draft genome.</title>
        <authorList>
            <person name="Kono N."/>
            <person name="Arakawa K."/>
        </authorList>
    </citation>
    <scope>NUCLEOTIDE SEQUENCE [LARGE SCALE GENOMIC DNA]</scope>
</reference>